<dbReference type="PANTHER" id="PTHR12259">
    <property type="entry name" value="RGS-GAIP INTERACTING PROTEIN GIPC"/>
    <property type="match status" value="1"/>
</dbReference>
<proteinExistence type="predicted"/>
<dbReference type="InterPro" id="IPR056814">
    <property type="entry name" value="GIPC1-3_GH1"/>
</dbReference>
<dbReference type="Ensembl" id="ENSHCOT00000002162.1">
    <property type="protein sequence ID" value="ENSHCOP00000022013.1"/>
    <property type="gene ID" value="ENSHCOG00000009324.1"/>
</dbReference>
<dbReference type="GeneTree" id="ENSGT00390000003420"/>
<keyword evidence="4" id="KW-1185">Reference proteome</keyword>
<name>A0A3Q2Z7I4_HIPCM</name>
<reference evidence="3" key="2">
    <citation type="submission" date="2025-09" db="UniProtKB">
        <authorList>
            <consortium name="Ensembl"/>
        </authorList>
    </citation>
    <scope>IDENTIFICATION</scope>
</reference>
<dbReference type="AlphaFoldDB" id="A0A3Q2Z7I4"/>
<feature type="region of interest" description="Disordered" evidence="1">
    <location>
        <begin position="1"/>
        <end position="40"/>
    </location>
</feature>
<evidence type="ECO:0000313" key="4">
    <source>
        <dbReference type="Proteomes" id="UP000264820"/>
    </source>
</evidence>
<accession>A0A3Q2Z7I4</accession>
<evidence type="ECO:0000256" key="1">
    <source>
        <dbReference type="SAM" id="MobiDB-lite"/>
    </source>
</evidence>
<dbReference type="Proteomes" id="UP000264820">
    <property type="component" value="Unplaced"/>
</dbReference>
<dbReference type="STRING" id="109280.ENSHCOP00000022013"/>
<evidence type="ECO:0000313" key="3">
    <source>
        <dbReference type="Ensembl" id="ENSHCOP00000022013.1"/>
    </source>
</evidence>
<evidence type="ECO:0000259" key="2">
    <source>
        <dbReference type="Pfam" id="PF25083"/>
    </source>
</evidence>
<dbReference type="InterPro" id="IPR017379">
    <property type="entry name" value="GIPC1/2/3"/>
</dbReference>
<feature type="compositionally biased region" description="Basic residues" evidence="1">
    <location>
        <begin position="1"/>
        <end position="11"/>
    </location>
</feature>
<sequence length="67" mass="7263">MPLGLGRRKKASPLVENEEAEPIQGAGSEGLPPPPSSMRPRLIFHTQLAHGSPTGRIEGFSNVRELY</sequence>
<feature type="domain" description="GIPC1-3 GH1" evidence="2">
    <location>
        <begin position="43"/>
        <end position="67"/>
    </location>
</feature>
<organism evidence="3 4">
    <name type="scientific">Hippocampus comes</name>
    <name type="common">Tiger tail seahorse</name>
    <dbReference type="NCBI Taxonomy" id="109280"/>
    <lineage>
        <taxon>Eukaryota</taxon>
        <taxon>Metazoa</taxon>
        <taxon>Chordata</taxon>
        <taxon>Craniata</taxon>
        <taxon>Vertebrata</taxon>
        <taxon>Euteleostomi</taxon>
        <taxon>Actinopterygii</taxon>
        <taxon>Neopterygii</taxon>
        <taxon>Teleostei</taxon>
        <taxon>Neoteleostei</taxon>
        <taxon>Acanthomorphata</taxon>
        <taxon>Syngnathiaria</taxon>
        <taxon>Syngnathiformes</taxon>
        <taxon>Syngnathoidei</taxon>
        <taxon>Syngnathidae</taxon>
        <taxon>Hippocampus</taxon>
    </lineage>
</organism>
<dbReference type="Pfam" id="PF25083">
    <property type="entry name" value="GIPC1_GH1"/>
    <property type="match status" value="1"/>
</dbReference>
<dbReference type="PANTHER" id="PTHR12259:SF4">
    <property type="entry name" value="PDZ DOMAIN-CONTAINING PROTEIN GIPC1"/>
    <property type="match status" value="1"/>
</dbReference>
<protein>
    <recommendedName>
        <fullName evidence="2">GIPC1-3 GH1 domain-containing protein</fullName>
    </recommendedName>
</protein>
<reference evidence="3" key="1">
    <citation type="submission" date="2025-08" db="UniProtKB">
        <authorList>
            <consortium name="Ensembl"/>
        </authorList>
    </citation>
    <scope>IDENTIFICATION</scope>
</reference>